<dbReference type="Proteomes" id="UP000198844">
    <property type="component" value="Unassembled WGS sequence"/>
</dbReference>
<dbReference type="InterPro" id="IPR021551">
    <property type="entry name" value="DUF3005"/>
</dbReference>
<feature type="compositionally biased region" description="Basic and acidic residues" evidence="1">
    <location>
        <begin position="26"/>
        <end position="40"/>
    </location>
</feature>
<organism evidence="3 4">
    <name type="scientific">Paraburkholderia aspalathi</name>
    <dbReference type="NCBI Taxonomy" id="1324617"/>
    <lineage>
        <taxon>Bacteria</taxon>
        <taxon>Pseudomonadati</taxon>
        <taxon>Pseudomonadota</taxon>
        <taxon>Betaproteobacteria</taxon>
        <taxon>Burkholderiales</taxon>
        <taxon>Burkholderiaceae</taxon>
        <taxon>Paraburkholderia</taxon>
    </lineage>
</organism>
<reference evidence="3 4" key="1">
    <citation type="submission" date="2016-10" db="EMBL/GenBank/DDBJ databases">
        <authorList>
            <person name="de Groot N.N."/>
        </authorList>
    </citation>
    <scope>NUCLEOTIDE SEQUENCE [LARGE SCALE GENOMIC DNA]</scope>
    <source>
        <strain evidence="3 4">LMG 27731</strain>
    </source>
</reference>
<feature type="region of interest" description="Disordered" evidence="1">
    <location>
        <begin position="1"/>
        <end position="40"/>
    </location>
</feature>
<dbReference type="EMBL" id="FPBH01000014">
    <property type="protein sequence ID" value="SFU19257.1"/>
    <property type="molecule type" value="Genomic_DNA"/>
</dbReference>
<keyword evidence="5" id="KW-1185">Reference proteome</keyword>
<evidence type="ECO:0000313" key="2">
    <source>
        <dbReference type="EMBL" id="CAE6758989.1"/>
    </source>
</evidence>
<reference evidence="2 5" key="2">
    <citation type="submission" date="2021-02" db="EMBL/GenBank/DDBJ databases">
        <authorList>
            <person name="Vanwijnsberghe S."/>
        </authorList>
    </citation>
    <scope>NUCLEOTIDE SEQUENCE [LARGE SCALE GENOMIC DNA]</scope>
    <source>
        <strain evidence="2 5">R-69658</strain>
    </source>
</reference>
<evidence type="ECO:0008006" key="6">
    <source>
        <dbReference type="Google" id="ProtNLM"/>
    </source>
</evidence>
<dbReference type="EMBL" id="CAJNAU010000025">
    <property type="protein sequence ID" value="CAE6758989.1"/>
    <property type="molecule type" value="Genomic_DNA"/>
</dbReference>
<protein>
    <recommendedName>
        <fullName evidence="6">DUF3005 domain-containing protein</fullName>
    </recommendedName>
</protein>
<gene>
    <name evidence="2" type="ORF">R69658_03081</name>
    <name evidence="3" type="ORF">SAMN05192563_101425</name>
</gene>
<accession>A0A1I7E5N5</accession>
<evidence type="ECO:0000256" key="1">
    <source>
        <dbReference type="SAM" id="MobiDB-lite"/>
    </source>
</evidence>
<evidence type="ECO:0000313" key="4">
    <source>
        <dbReference type="Proteomes" id="UP000198844"/>
    </source>
</evidence>
<evidence type="ECO:0000313" key="5">
    <source>
        <dbReference type="Proteomes" id="UP000674425"/>
    </source>
</evidence>
<feature type="compositionally biased region" description="Polar residues" evidence="1">
    <location>
        <begin position="16"/>
        <end position="25"/>
    </location>
</feature>
<dbReference type="Proteomes" id="UP000674425">
    <property type="component" value="Unassembled WGS sequence"/>
</dbReference>
<dbReference type="AlphaFoldDB" id="A0A1I7E5N5"/>
<proteinExistence type="predicted"/>
<dbReference type="Pfam" id="PF11448">
    <property type="entry name" value="DUF3005"/>
    <property type="match status" value="1"/>
</dbReference>
<sequence>MMNSDINKPADAGKQPRTTGPSTTELHNDRTHDSTVDTDGKNLEAARIAGHSPISPDEITTTNATLVNSVPEAHDGMAGFDSRVGGNHLLLALEPGCTVIDKGMVAPQGVDSEDDLFDDPRPIRSRRERGRMHFALNHLRPTRVIELLRVK</sequence>
<evidence type="ECO:0000313" key="3">
    <source>
        <dbReference type="EMBL" id="SFU19257.1"/>
    </source>
</evidence>
<name>A0A1I7E5N5_9BURK</name>